<dbReference type="AlphaFoldDB" id="A0A6P8EQ49"/>
<dbReference type="KEGG" id="char:116218166"/>
<accession>A0A6P8EQ49</accession>
<keyword evidence="1" id="KW-0245">EGF-like domain</keyword>
<dbReference type="PROSITE" id="PS00022">
    <property type="entry name" value="EGF_1"/>
    <property type="match status" value="1"/>
</dbReference>
<sequence>MAMSASTTAPVQRAGRFWNVEQPTCGGLQCHGNGKCVNHGVATVCECRLGYTGEFCRDTVNEALSIPLSLGVLGCIIGVVLLAFLFAKLRQKRNAQIRKATDEAKERLKLEGEWA</sequence>
<dbReference type="PROSITE" id="PS01186">
    <property type="entry name" value="EGF_2"/>
    <property type="match status" value="1"/>
</dbReference>
<feature type="disulfide bond" evidence="1">
    <location>
        <begin position="47"/>
        <end position="56"/>
    </location>
</feature>
<keyword evidence="1" id="KW-1015">Disulfide bond</keyword>
<protein>
    <submittedName>
        <fullName evidence="3">Fibropellin-1-like</fullName>
    </submittedName>
</protein>
<dbReference type="GeneID" id="116218166"/>
<gene>
    <name evidence="3" type="primary">LOC116218166</name>
</gene>
<dbReference type="InterPro" id="IPR000742">
    <property type="entry name" value="EGF"/>
</dbReference>
<dbReference type="CDD" id="cd00054">
    <property type="entry name" value="EGF_CA"/>
    <property type="match status" value="1"/>
</dbReference>
<evidence type="ECO:0000313" key="2">
    <source>
        <dbReference type="Proteomes" id="UP000515152"/>
    </source>
</evidence>
<evidence type="ECO:0000256" key="1">
    <source>
        <dbReference type="PROSITE-ProRule" id="PRU00076"/>
    </source>
</evidence>
<reference evidence="3" key="1">
    <citation type="submission" date="2025-08" db="UniProtKB">
        <authorList>
            <consortium name="RefSeq"/>
        </authorList>
    </citation>
    <scope>IDENTIFICATION</scope>
</reference>
<dbReference type="OrthoDB" id="283575at2759"/>
<evidence type="ECO:0000313" key="3">
    <source>
        <dbReference type="RefSeq" id="XP_031414485.1"/>
    </source>
</evidence>
<dbReference type="Proteomes" id="UP000515152">
    <property type="component" value="Chromosome 21"/>
</dbReference>
<dbReference type="PROSITE" id="PS50026">
    <property type="entry name" value="EGF_3"/>
    <property type="match status" value="1"/>
</dbReference>
<keyword evidence="2" id="KW-1185">Reference proteome</keyword>
<proteinExistence type="predicted"/>
<organism evidence="2 3">
    <name type="scientific">Clupea harengus</name>
    <name type="common">Atlantic herring</name>
    <dbReference type="NCBI Taxonomy" id="7950"/>
    <lineage>
        <taxon>Eukaryota</taxon>
        <taxon>Metazoa</taxon>
        <taxon>Chordata</taxon>
        <taxon>Craniata</taxon>
        <taxon>Vertebrata</taxon>
        <taxon>Euteleostomi</taxon>
        <taxon>Actinopterygii</taxon>
        <taxon>Neopterygii</taxon>
        <taxon>Teleostei</taxon>
        <taxon>Clupei</taxon>
        <taxon>Clupeiformes</taxon>
        <taxon>Clupeoidei</taxon>
        <taxon>Clupeidae</taxon>
        <taxon>Clupea</taxon>
    </lineage>
</organism>
<dbReference type="RefSeq" id="XP_031414485.1">
    <property type="nucleotide sequence ID" value="XM_031558625.1"/>
</dbReference>
<dbReference type="SUPFAM" id="SSF57196">
    <property type="entry name" value="EGF/Laminin"/>
    <property type="match status" value="1"/>
</dbReference>
<dbReference type="Gene3D" id="2.10.25.10">
    <property type="entry name" value="Laminin"/>
    <property type="match status" value="1"/>
</dbReference>
<comment type="caution">
    <text evidence="1">Lacks conserved residue(s) required for the propagation of feature annotation.</text>
</comment>
<name>A0A6P8EQ49_CLUHA</name>